<comment type="subcellular location">
    <subcellularLocation>
        <location evidence="1 6">Nucleus</location>
    </subcellularLocation>
</comment>
<dbReference type="FunFam" id="1.10.10.10:FF:000088">
    <property type="entry name" value="Forkhead box protein J3"/>
    <property type="match status" value="1"/>
</dbReference>
<feature type="compositionally biased region" description="Gly residues" evidence="7">
    <location>
        <begin position="51"/>
        <end position="61"/>
    </location>
</feature>
<evidence type="ECO:0000256" key="5">
    <source>
        <dbReference type="ARBA" id="ARBA00023242"/>
    </source>
</evidence>
<dbReference type="SMART" id="SM00339">
    <property type="entry name" value="FH"/>
    <property type="match status" value="1"/>
</dbReference>
<dbReference type="PANTHER" id="PTHR46078">
    <property type="entry name" value="FORKHEAD BOX PROTEIN J2 FAMILY MEMBER"/>
    <property type="match status" value="1"/>
</dbReference>
<dbReference type="InterPro" id="IPR036388">
    <property type="entry name" value="WH-like_DNA-bd_sf"/>
</dbReference>
<feature type="region of interest" description="Disordered" evidence="7">
    <location>
        <begin position="395"/>
        <end position="482"/>
    </location>
</feature>
<evidence type="ECO:0000259" key="8">
    <source>
        <dbReference type="PROSITE" id="PS50039"/>
    </source>
</evidence>
<feature type="DNA-binding region" description="Fork-head" evidence="6">
    <location>
        <begin position="65"/>
        <end position="160"/>
    </location>
</feature>
<proteinExistence type="predicted"/>
<keyword evidence="4" id="KW-0804">Transcription</keyword>
<dbReference type="SUPFAM" id="SSF46785">
    <property type="entry name" value="Winged helix' DNA-binding domain"/>
    <property type="match status" value="1"/>
</dbReference>
<dbReference type="EMBL" id="OV696696">
    <property type="protein sequence ID" value="CAH1239495.1"/>
    <property type="molecule type" value="Genomic_DNA"/>
</dbReference>
<evidence type="ECO:0000256" key="3">
    <source>
        <dbReference type="ARBA" id="ARBA00023125"/>
    </source>
</evidence>
<gene>
    <name evidence="9" type="primary">FOXJ3</name>
    <name evidence="9" type="ORF">BLAG_LOCUS3779</name>
</gene>
<feature type="compositionally biased region" description="Basic and acidic residues" evidence="7">
    <location>
        <begin position="162"/>
        <end position="172"/>
    </location>
</feature>
<dbReference type="PRINTS" id="PR00053">
    <property type="entry name" value="FORKHEAD"/>
</dbReference>
<dbReference type="PROSITE" id="PS50039">
    <property type="entry name" value="FORK_HEAD_3"/>
    <property type="match status" value="1"/>
</dbReference>
<dbReference type="InterPro" id="IPR045912">
    <property type="entry name" value="FOXJ2/3-like"/>
</dbReference>
<dbReference type="GO" id="GO:0000978">
    <property type="term" value="F:RNA polymerase II cis-regulatory region sequence-specific DNA binding"/>
    <property type="evidence" value="ECO:0007669"/>
    <property type="project" value="TreeGrafter"/>
</dbReference>
<dbReference type="InterPro" id="IPR030456">
    <property type="entry name" value="TF_fork_head_CS_2"/>
</dbReference>
<evidence type="ECO:0000256" key="1">
    <source>
        <dbReference type="ARBA" id="ARBA00004123"/>
    </source>
</evidence>
<evidence type="ECO:0000256" key="6">
    <source>
        <dbReference type="PROSITE-ProRule" id="PRU00089"/>
    </source>
</evidence>
<sequence>MASGSELESSLTSMDWLPRLNVGGAMKTSAVGGLGVQAIRKSQNALDGDGTADGGDGGAGGRDGKPPYSYANLITFAINSSPKKKMTLSEIYQWICDNFPYYRDAGNGWKNSIRHNLSLNKCFLKVPRSKDDPGKGSYWAIDNNPQEDPIPARQKPRKRRSSDRPYSPEESLHSSNSSGSLGMSGPTLAALNYGQAAIPQIIEPKAGWVDNNPAFEDLSASFRSLYKQVFEQSGSGQLSTCKYKQVFEQSGSGQLSTCEYKQVFEQSGSGQLSTSSSSGMTTLGTVATSNRSTPGNSAVFSKPTPTPQALAASLTASNIAGDWLTSLDLLKESCRLAGSYNWGDIDMSQFQGLMESMKQADLNNWCLDPSQFSDLCSSLSRFFNQTGIAQAASTRLHDGGNDPLGASKASNASSYGSSHHSGSLGNRTSMTGSMHLSGNHLSVMNASGSTSSLGSHHSVSPRAHPRPQHPIPVESAASQFTNDDIEDDFNWDSLV</sequence>
<dbReference type="PROSITE" id="PS00658">
    <property type="entry name" value="FORK_HEAD_2"/>
    <property type="match status" value="1"/>
</dbReference>
<dbReference type="OrthoDB" id="10029558at2759"/>
<dbReference type="InterPro" id="IPR018122">
    <property type="entry name" value="TF_fork_head_CS_1"/>
</dbReference>
<feature type="compositionally biased region" description="Low complexity" evidence="7">
    <location>
        <begin position="269"/>
        <end position="285"/>
    </location>
</feature>
<feature type="compositionally biased region" description="Low complexity" evidence="7">
    <location>
        <begin position="447"/>
        <end position="460"/>
    </location>
</feature>
<evidence type="ECO:0000313" key="10">
    <source>
        <dbReference type="Proteomes" id="UP000838412"/>
    </source>
</evidence>
<dbReference type="GO" id="GO:0000981">
    <property type="term" value="F:DNA-binding transcription factor activity, RNA polymerase II-specific"/>
    <property type="evidence" value="ECO:0007669"/>
    <property type="project" value="TreeGrafter"/>
</dbReference>
<feature type="domain" description="Fork-head" evidence="8">
    <location>
        <begin position="65"/>
        <end position="160"/>
    </location>
</feature>
<evidence type="ECO:0000256" key="7">
    <source>
        <dbReference type="SAM" id="MobiDB-lite"/>
    </source>
</evidence>
<evidence type="ECO:0000313" key="9">
    <source>
        <dbReference type="EMBL" id="CAH1239495.1"/>
    </source>
</evidence>
<feature type="compositionally biased region" description="Low complexity" evidence="7">
    <location>
        <begin position="405"/>
        <end position="423"/>
    </location>
</feature>
<dbReference type="PROSITE" id="PS00657">
    <property type="entry name" value="FORK_HEAD_1"/>
    <property type="match status" value="1"/>
</dbReference>
<name>A0A8J9WGI7_BRALA</name>
<feature type="region of interest" description="Disordered" evidence="7">
    <location>
        <begin position="269"/>
        <end position="304"/>
    </location>
</feature>
<dbReference type="Gene3D" id="1.10.10.10">
    <property type="entry name" value="Winged helix-like DNA-binding domain superfamily/Winged helix DNA-binding domain"/>
    <property type="match status" value="1"/>
</dbReference>
<dbReference type="CDD" id="cd20052">
    <property type="entry name" value="FH_FOXJ3"/>
    <property type="match status" value="1"/>
</dbReference>
<dbReference type="PANTHER" id="PTHR46078:SF2">
    <property type="entry name" value="FORK-HEAD DOMAIN-CONTAINING PROTEIN"/>
    <property type="match status" value="1"/>
</dbReference>
<reference evidence="9" key="1">
    <citation type="submission" date="2022-01" db="EMBL/GenBank/DDBJ databases">
        <authorList>
            <person name="Braso-Vives M."/>
        </authorList>
    </citation>
    <scope>NUCLEOTIDE SEQUENCE</scope>
</reference>
<dbReference type="AlphaFoldDB" id="A0A8J9WGI7"/>
<evidence type="ECO:0000256" key="2">
    <source>
        <dbReference type="ARBA" id="ARBA00023015"/>
    </source>
</evidence>
<keyword evidence="10" id="KW-1185">Reference proteome</keyword>
<feature type="region of interest" description="Disordered" evidence="7">
    <location>
        <begin position="45"/>
        <end position="64"/>
    </location>
</feature>
<evidence type="ECO:0000256" key="4">
    <source>
        <dbReference type="ARBA" id="ARBA00023163"/>
    </source>
</evidence>
<accession>A0A8J9WGI7</accession>
<dbReference type="InterPro" id="IPR036390">
    <property type="entry name" value="WH_DNA-bd_sf"/>
</dbReference>
<protein>
    <submittedName>
        <fullName evidence="9">FOXJ3 protein</fullName>
    </submittedName>
</protein>
<organism evidence="9 10">
    <name type="scientific">Branchiostoma lanceolatum</name>
    <name type="common">Common lancelet</name>
    <name type="synonym">Amphioxus lanceolatum</name>
    <dbReference type="NCBI Taxonomy" id="7740"/>
    <lineage>
        <taxon>Eukaryota</taxon>
        <taxon>Metazoa</taxon>
        <taxon>Chordata</taxon>
        <taxon>Cephalochordata</taxon>
        <taxon>Leptocardii</taxon>
        <taxon>Amphioxiformes</taxon>
        <taxon>Branchiostomatidae</taxon>
        <taxon>Branchiostoma</taxon>
    </lineage>
</organism>
<feature type="region of interest" description="Disordered" evidence="7">
    <location>
        <begin position="131"/>
        <end position="181"/>
    </location>
</feature>
<keyword evidence="2" id="KW-0805">Transcription regulation</keyword>
<dbReference type="Pfam" id="PF00250">
    <property type="entry name" value="Forkhead"/>
    <property type="match status" value="1"/>
</dbReference>
<dbReference type="GO" id="GO:0005634">
    <property type="term" value="C:nucleus"/>
    <property type="evidence" value="ECO:0007669"/>
    <property type="project" value="UniProtKB-SubCell"/>
</dbReference>
<dbReference type="Proteomes" id="UP000838412">
    <property type="component" value="Chromosome 11"/>
</dbReference>
<feature type="compositionally biased region" description="Polar residues" evidence="7">
    <location>
        <begin position="424"/>
        <end position="446"/>
    </location>
</feature>
<keyword evidence="5 6" id="KW-0539">Nucleus</keyword>
<dbReference type="InterPro" id="IPR001766">
    <property type="entry name" value="Fork_head_dom"/>
</dbReference>
<keyword evidence="3 6" id="KW-0238">DNA-binding</keyword>
<feature type="compositionally biased region" description="Polar residues" evidence="7">
    <location>
        <begin position="286"/>
        <end position="299"/>
    </location>
</feature>